<evidence type="ECO:0000313" key="2">
    <source>
        <dbReference type="EMBL" id="EMA64331.1"/>
    </source>
</evidence>
<feature type="transmembrane region" description="Helical" evidence="1">
    <location>
        <begin position="62"/>
        <end position="80"/>
    </location>
</feature>
<dbReference type="EMBL" id="AOJH01000057">
    <property type="protein sequence ID" value="EMA64331.1"/>
    <property type="molecule type" value="Genomic_DNA"/>
</dbReference>
<organism evidence="2 3">
    <name type="scientific">Halorubrum kocurii JCM 14978</name>
    <dbReference type="NCBI Taxonomy" id="1230456"/>
    <lineage>
        <taxon>Archaea</taxon>
        <taxon>Methanobacteriati</taxon>
        <taxon>Methanobacteriota</taxon>
        <taxon>Stenosarchaea group</taxon>
        <taxon>Halobacteria</taxon>
        <taxon>Halobacteriales</taxon>
        <taxon>Haloferacaceae</taxon>
        <taxon>Halorubrum</taxon>
    </lineage>
</organism>
<dbReference type="Proteomes" id="UP000011546">
    <property type="component" value="Unassembled WGS sequence"/>
</dbReference>
<keyword evidence="1" id="KW-1133">Transmembrane helix</keyword>
<dbReference type="OrthoDB" id="260081at2157"/>
<sequence>MIRAILGVLGGLTAVVPDRIVDAFERVAVANPDEVEPRSRLLPTLRAEGAFIVAIALTGGRAYAWTMYVSGAFGALLLAFPRLYREVAARFVYDDPDAVEWNAGFDRVLRSVGALYVLWGLRELRRRRGAE</sequence>
<protein>
    <recommendedName>
        <fullName evidence="4">DoxX family protein</fullName>
    </recommendedName>
</protein>
<accession>M0P2L2</accession>
<evidence type="ECO:0000256" key="1">
    <source>
        <dbReference type="SAM" id="Phobius"/>
    </source>
</evidence>
<keyword evidence="1" id="KW-0472">Membrane</keyword>
<keyword evidence="3" id="KW-1185">Reference proteome</keyword>
<comment type="caution">
    <text evidence="2">The sequence shown here is derived from an EMBL/GenBank/DDBJ whole genome shotgun (WGS) entry which is preliminary data.</text>
</comment>
<evidence type="ECO:0000313" key="3">
    <source>
        <dbReference type="Proteomes" id="UP000011546"/>
    </source>
</evidence>
<dbReference type="AlphaFoldDB" id="M0P2L2"/>
<name>M0P2L2_9EURY</name>
<dbReference type="RefSeq" id="WP_008848471.1">
    <property type="nucleotide sequence ID" value="NZ_AOJH01000057.1"/>
</dbReference>
<reference evidence="2 3" key="1">
    <citation type="journal article" date="2014" name="PLoS Genet.">
        <title>Phylogenetically driven sequencing of extremely halophilic archaea reveals strategies for static and dynamic osmo-response.</title>
        <authorList>
            <person name="Becker E.A."/>
            <person name="Seitzer P.M."/>
            <person name="Tritt A."/>
            <person name="Larsen D."/>
            <person name="Krusor M."/>
            <person name="Yao A.I."/>
            <person name="Wu D."/>
            <person name="Madern D."/>
            <person name="Eisen J.A."/>
            <person name="Darling A.E."/>
            <person name="Facciotti M.T."/>
        </authorList>
    </citation>
    <scope>NUCLEOTIDE SEQUENCE [LARGE SCALE GENOMIC DNA]</scope>
    <source>
        <strain evidence="2 3">JCM 14978</strain>
    </source>
</reference>
<dbReference type="PATRIC" id="fig|1230456.3.peg.1726"/>
<proteinExistence type="predicted"/>
<gene>
    <name evidence="2" type="ORF">C468_08746</name>
</gene>
<evidence type="ECO:0008006" key="4">
    <source>
        <dbReference type="Google" id="ProtNLM"/>
    </source>
</evidence>
<keyword evidence="1" id="KW-0812">Transmembrane</keyword>